<evidence type="ECO:0000313" key="4">
    <source>
        <dbReference type="EMBL" id="KYQ60397.1"/>
    </source>
</evidence>
<dbReference type="Proteomes" id="UP000075809">
    <property type="component" value="Unassembled WGS sequence"/>
</dbReference>
<sequence length="2245" mass="255587">MPRSAMRPAEGDASDCILVVGVSRSKMAVAFLSVALLSLFLTFHILYDSAVYSLHAVSAVEGRTVELVSQSISKDRTAAMYDGLTVVSQKRGVRAEPRTIEKRLCKLRNGHTIEEIRLRALDNIISKYDLGFVCDCDAVKKEIIQKLFNWFSFETAPQPEKVLNLLLQLLKADVNSYLNAFGKLKFQNELYELRRNLSPEWYAKLDEIEQAILHLEKSRDVATEFSEFDRHRIRTQNYIRYKNKDYEREDYENLNDILNLPSILDNTTPFDITLDRETGTRISKTIEGGIKWLVMPWQPLVTSDRGVLTAVEEALNNTIDINHILHTCQFITNVMMQDFPAEVFLQRPAIITILHGLLNSSTSMSETNVACIVPTVLRTLRKLTRSLRFRIYYYCEPCVANKKQKLLGNKLDSNVYTSSEGGDGPDSGLPEANYQAYQSAGTSERSQSISENIDDSVLQLQQMLLPVYCIESLKHVLTQLSIPIDSIFPLRNIKYITDLTHELVQLLTICVMPNIWLCNDDTASKINDDLKALLNLMGEVMEYFGSCSNVDHLRITYLYLTTIIMRLLSSIVPLELANVVIPNALKASITNAVMDAPIYLLYPALHSILLEYARQFQDSNQTALIKLFDETRTVAKSMQSAIYVLKNVSEQSPSETLKMLHTSKLSLSYHKNLIVVKTAVKFLQDIPKYSLNDEDCALATKLILNLLANADVDVRYTTYVECHALIKSILGVEYNKLSWENLIFLLEPNVLTEIISHGASSEDSRINEMSRDMLVFILKGKIQMGETGWLKTLEALIPVLYLLQCHADTHTPLGQCITKIFDPDVSNDIQLPFLEVLKGNLRFLYSSDNDIREEALCRLIWLLGKEKNSVQKLPRLSSLHGLPLSSLCIFERKNFVKRSEGNYQRSNMLSVLEMLNEPNIDPKIRKSALVQISVMLSDTSLHKLFINQSGLPLILDIFNKSLVEKDYVNYPDSVIPIISILKLLAFFECTIRHELSLNIDVFFNIIRSLFLFPNNECVKSDGAQLLCLLLYNEYIIRVSERDIENNIASHISLPYIVVTNMKLPFVCRSHWKTILHGSNPVVLTFIRQYWAWEWNGGVNMLWKCLDDLKDSEIAQKLMILENDLLSLRYSFPQYCCQQQLYNIQNSTTHYSVMCALDYLTMYLKFYKALQRNEEKDIESLPWEQTFERFLLSHPTSKEDCDLFVDVLIFLQLYLNVAKKEKGLWISRIMKNMTRSLADLFKNLEVDNQNVHQSILKLVRTCSAIEKMQKSNDEPKNTWIRFVEFVVSTLCFGDQQHFYNLAYLDWLLTCLTYLIGQCEWGNHKNLLLSLCNTLIEPIVSFHGAGTVSFMGLSITRNSIICLNHLLHQMQVNFNKNSWIVFWCEEGRSLNWLPMLWQNRDPLVRASALQLLAGLMNTVHTASQLFNAIAMAPSDLCHTLLQCITSRDESCLVREQACIAFCNLLKNCNSKTFQCVRTIGGDDSLQPQAILMHVEQRNVYHEISILCSNIYTLTTLDAEQSEYQGNDGKAMIAQSLQSSCISLVPRTVSHLYNCQDELQLFSGRVSEITDVDNFMESIATPSLITAACNLLNNLIFIGQHEVVRQIYEYSIDKYLLGCLTEIPKDIRSRKNLSHYSDTLEMYISICTVLTNCITHSNEYAAVVLFSPDSLYTIFCFLNIDLYQFTEPRLIYLRNRFWTEIYNFVAVLSLTEDQHFEAIQSALELCGSETVMVSICFAIRDSTTDLRMSAISLLAFLLSHEIQKDSLGRNSTFLLQTVLDTNVAHVSIESKDGILRDVISNINKLSIRDANAHSRKSNESEKDSHAKDDKLPNQEQATIGDELCGLLLHLFIAHSYAKSKKSSKQSEDKDLIVGALTNLLCVSKKAKRTALWGNLPETALMILKELYVKLNLQPFELYKKQAEKKIHPLLHDVNCIFILLMNFMCGDAYVKESLTKEGLADVVHKLWAWIALNKIVSTSALKLLATFTTKCNVAAQSLTLTTLLPGSGLRKTPNTLALIHVVIQVTCKEIERAGQIFDNHKMHFAFHILRNAVHVHECRVCISKSNLLQLFTKIHPTITKRTKPWPLVEMYCLEFLLDFTYYEEGQLCVPKATDSLDVLMHLAKCPSSTNRVLAISILRNLAFNIANRPRLLSSVDFINLLHDVFKNGSPYEINLAGSMLWSLISNNQKGKLIMRSAGFSQSIREALGRFTLSSIDASKQEQELVKVLQYVLTILSPVEVKNSDAQPS</sequence>
<name>A0A151XJ89_9HYME</name>
<evidence type="ECO:0000313" key="5">
    <source>
        <dbReference type="Proteomes" id="UP000075809"/>
    </source>
</evidence>
<dbReference type="GO" id="GO:0005814">
    <property type="term" value="C:centriole"/>
    <property type="evidence" value="ECO:0007669"/>
    <property type="project" value="TreeGrafter"/>
</dbReference>
<organism evidence="4 5">
    <name type="scientific">Mycetomoellerius zeteki</name>
    <dbReference type="NCBI Taxonomy" id="64791"/>
    <lineage>
        <taxon>Eukaryota</taxon>
        <taxon>Metazoa</taxon>
        <taxon>Ecdysozoa</taxon>
        <taxon>Arthropoda</taxon>
        <taxon>Hexapoda</taxon>
        <taxon>Insecta</taxon>
        <taxon>Pterygota</taxon>
        <taxon>Neoptera</taxon>
        <taxon>Endopterygota</taxon>
        <taxon>Hymenoptera</taxon>
        <taxon>Apocrita</taxon>
        <taxon>Aculeata</taxon>
        <taxon>Formicoidea</taxon>
        <taxon>Formicidae</taxon>
        <taxon>Myrmicinae</taxon>
        <taxon>Mycetomoellerius</taxon>
    </lineage>
</organism>
<dbReference type="GO" id="GO:0032053">
    <property type="term" value="P:ciliary basal body organization"/>
    <property type="evidence" value="ECO:0007669"/>
    <property type="project" value="TreeGrafter"/>
</dbReference>
<dbReference type="STRING" id="64791.A0A151XJ89"/>
<dbReference type="GO" id="GO:0036064">
    <property type="term" value="C:ciliary basal body"/>
    <property type="evidence" value="ECO:0007669"/>
    <property type="project" value="InterPro"/>
</dbReference>
<dbReference type="InterPro" id="IPR029249">
    <property type="entry name" value="Rotatin_N"/>
</dbReference>
<accession>A0A151XJ89</accession>
<feature type="transmembrane region" description="Helical" evidence="2">
    <location>
        <begin position="27"/>
        <end position="47"/>
    </location>
</feature>
<keyword evidence="2" id="KW-0472">Membrane</keyword>
<dbReference type="Gene3D" id="1.25.10.10">
    <property type="entry name" value="Leucine-rich Repeat Variant"/>
    <property type="match status" value="2"/>
</dbReference>
<dbReference type="GO" id="GO:0005813">
    <property type="term" value="C:centrosome"/>
    <property type="evidence" value="ECO:0007669"/>
    <property type="project" value="InterPro"/>
</dbReference>
<feature type="region of interest" description="Disordered" evidence="1">
    <location>
        <begin position="1807"/>
        <end position="1829"/>
    </location>
</feature>
<proteinExistence type="predicted"/>
<protein>
    <submittedName>
        <fullName evidence="4">Rotatin</fullName>
    </submittedName>
</protein>
<dbReference type="InterPro" id="IPR030791">
    <property type="entry name" value="Rotatin"/>
</dbReference>
<dbReference type="InterPro" id="IPR011989">
    <property type="entry name" value="ARM-like"/>
</dbReference>
<dbReference type="EMBL" id="KQ982080">
    <property type="protein sequence ID" value="KYQ60397.1"/>
    <property type="molecule type" value="Genomic_DNA"/>
</dbReference>
<dbReference type="SUPFAM" id="SSF48371">
    <property type="entry name" value="ARM repeat"/>
    <property type="match status" value="2"/>
</dbReference>
<evidence type="ECO:0000256" key="2">
    <source>
        <dbReference type="SAM" id="Phobius"/>
    </source>
</evidence>
<keyword evidence="5" id="KW-1185">Reference proteome</keyword>
<keyword evidence="2" id="KW-1133">Transmembrane helix</keyword>
<evidence type="ECO:0000259" key="3">
    <source>
        <dbReference type="Pfam" id="PF14726"/>
    </source>
</evidence>
<gene>
    <name evidence="4" type="ORF">ALC60_00805</name>
</gene>
<reference evidence="4 5" key="1">
    <citation type="submission" date="2015-09" db="EMBL/GenBank/DDBJ databases">
        <title>Trachymyrmex zeteki WGS genome.</title>
        <authorList>
            <person name="Nygaard S."/>
            <person name="Hu H."/>
            <person name="Boomsma J."/>
            <person name="Zhang G."/>
        </authorList>
    </citation>
    <scope>NUCLEOTIDE SEQUENCE [LARGE SCALE GENOMIC DNA]</scope>
    <source>
        <strain evidence="4">Tzet28-1</strain>
        <tissue evidence="4">Whole body</tissue>
    </source>
</reference>
<dbReference type="GO" id="GO:0007099">
    <property type="term" value="P:centriole replication"/>
    <property type="evidence" value="ECO:0007669"/>
    <property type="project" value="TreeGrafter"/>
</dbReference>
<dbReference type="PANTHER" id="PTHR31691">
    <property type="entry name" value="ROTATIN"/>
    <property type="match status" value="1"/>
</dbReference>
<keyword evidence="2" id="KW-0812">Transmembrane</keyword>
<dbReference type="GO" id="GO:0010457">
    <property type="term" value="P:centriole-centriole cohesion"/>
    <property type="evidence" value="ECO:0007669"/>
    <property type="project" value="TreeGrafter"/>
</dbReference>
<dbReference type="PANTHER" id="PTHR31691:SF1">
    <property type="entry name" value="ROTATIN"/>
    <property type="match status" value="1"/>
</dbReference>
<feature type="domain" description="Rotatin N-terminal" evidence="3">
    <location>
        <begin position="115"/>
        <end position="211"/>
    </location>
</feature>
<evidence type="ECO:0000256" key="1">
    <source>
        <dbReference type="SAM" id="MobiDB-lite"/>
    </source>
</evidence>
<dbReference type="Pfam" id="PF14726">
    <property type="entry name" value="RTTN_N"/>
    <property type="match status" value="1"/>
</dbReference>
<dbReference type="InterPro" id="IPR016024">
    <property type="entry name" value="ARM-type_fold"/>
</dbReference>